<evidence type="ECO:0000313" key="1">
    <source>
        <dbReference type="EMBL" id="PPK81379.1"/>
    </source>
</evidence>
<accession>A0A2S6HU57</accession>
<comment type="caution">
    <text evidence="1">The sequence shown here is derived from an EMBL/GenBank/DDBJ whole genome shotgun (WGS) entry which is preliminary data.</text>
</comment>
<protein>
    <recommendedName>
        <fullName evidence="3">Iron-dependent peroxidase</fullName>
    </recommendedName>
</protein>
<dbReference type="AlphaFoldDB" id="A0A2S6HU57"/>
<name>A0A2S6HU57_9FIRM</name>
<evidence type="ECO:0008006" key="3">
    <source>
        <dbReference type="Google" id="ProtNLM"/>
    </source>
</evidence>
<gene>
    <name evidence="1" type="ORF">BXY41_104181</name>
</gene>
<organism evidence="1 2">
    <name type="scientific">Lacrimispora xylanisolvens</name>
    <dbReference type="NCBI Taxonomy" id="384636"/>
    <lineage>
        <taxon>Bacteria</taxon>
        <taxon>Bacillati</taxon>
        <taxon>Bacillota</taxon>
        <taxon>Clostridia</taxon>
        <taxon>Lachnospirales</taxon>
        <taxon>Lachnospiraceae</taxon>
        <taxon>Lacrimispora</taxon>
    </lineage>
</organism>
<dbReference type="Proteomes" id="UP000237749">
    <property type="component" value="Unassembled WGS sequence"/>
</dbReference>
<proteinExistence type="predicted"/>
<reference evidence="1 2" key="1">
    <citation type="submission" date="2018-02" db="EMBL/GenBank/DDBJ databases">
        <title>Genomic Encyclopedia of Archaeal and Bacterial Type Strains, Phase II (KMG-II): from individual species to whole genera.</title>
        <authorList>
            <person name="Goeker M."/>
        </authorList>
    </citation>
    <scope>NUCLEOTIDE SEQUENCE [LARGE SCALE GENOMIC DNA]</scope>
    <source>
        <strain evidence="1 2">DSM 3808</strain>
    </source>
</reference>
<keyword evidence="2" id="KW-1185">Reference proteome</keyword>
<dbReference type="EMBL" id="PTJA01000004">
    <property type="protein sequence ID" value="PPK81379.1"/>
    <property type="molecule type" value="Genomic_DNA"/>
</dbReference>
<evidence type="ECO:0000313" key="2">
    <source>
        <dbReference type="Proteomes" id="UP000237749"/>
    </source>
</evidence>
<dbReference type="OrthoDB" id="1664281at2"/>
<sequence>MNYAWEAALAADRAGIRREDVRYVPVSNGSPYTEVTLETINSKCLEEKRVEINPLYRFSREFSEMFDINLAGFETARNIFFDAAMQYLVQLDLRQGLSKQEYALRFLLRDLLEGVCGSQAARVAEQFEKEKLRQLLRLILKLYQCGSSIYLFREVMRYMYPDSMVYANNEAARQVLVYVGLKETEAERERLEFLQDMFLPVNYQVFLFWEHHFGIIDVEETMEFDGMVLF</sequence>
<dbReference type="RefSeq" id="WP_104436472.1">
    <property type="nucleotide sequence ID" value="NZ_PTJA01000004.1"/>
</dbReference>